<reference evidence="2" key="1">
    <citation type="submission" date="2021-12" db="EMBL/GenBank/DDBJ databases">
        <title>Description of Gramella crocea sp. nov., a new bacterium isolated from activated sludge.</title>
        <authorList>
            <person name="Zhang X."/>
        </authorList>
    </citation>
    <scope>NUCLEOTIDE SEQUENCE</scope>
    <source>
        <strain evidence="2">YB25</strain>
    </source>
</reference>
<dbReference type="EMBL" id="JAJSON010000012">
    <property type="protein sequence ID" value="MCG9970786.1"/>
    <property type="molecule type" value="Genomic_DNA"/>
</dbReference>
<protein>
    <submittedName>
        <fullName evidence="2">Uncharacterized protein</fullName>
    </submittedName>
</protein>
<organism evidence="2 3">
    <name type="scientific">Christiangramia crocea</name>
    <dbReference type="NCBI Taxonomy" id="2904124"/>
    <lineage>
        <taxon>Bacteria</taxon>
        <taxon>Pseudomonadati</taxon>
        <taxon>Bacteroidota</taxon>
        <taxon>Flavobacteriia</taxon>
        <taxon>Flavobacteriales</taxon>
        <taxon>Flavobacteriaceae</taxon>
        <taxon>Christiangramia</taxon>
    </lineage>
</organism>
<accession>A0A9X2A688</accession>
<dbReference type="Proteomes" id="UP001139344">
    <property type="component" value="Unassembled WGS sequence"/>
</dbReference>
<feature type="signal peptide" evidence="1">
    <location>
        <begin position="1"/>
        <end position="21"/>
    </location>
</feature>
<dbReference type="AlphaFoldDB" id="A0A9X2A688"/>
<keyword evidence="3" id="KW-1185">Reference proteome</keyword>
<proteinExistence type="predicted"/>
<dbReference type="InterPro" id="IPR011990">
    <property type="entry name" value="TPR-like_helical_dom_sf"/>
</dbReference>
<gene>
    <name evidence="2" type="ORF">LU635_03980</name>
</gene>
<evidence type="ECO:0000256" key="1">
    <source>
        <dbReference type="SAM" id="SignalP"/>
    </source>
</evidence>
<evidence type="ECO:0000313" key="3">
    <source>
        <dbReference type="Proteomes" id="UP001139344"/>
    </source>
</evidence>
<feature type="chain" id="PRO_5040957386" evidence="1">
    <location>
        <begin position="22"/>
        <end position="452"/>
    </location>
</feature>
<sequence length="452" mass="51826">MKLKLLFIAVMLCLFSTQAFSQNLARAYYIKAKEAYSGNQYTETLEFLEKAEKELGNTNPDILYLELMSRFEINKRDKNIPELSKEFMRTARSSDDRTQQVSMIAVEHKELLEADREAEDNAYKMAVNTKSLKDLRSYLSKYPNTSKAEEIKIILADKEAKDFENAKSVNTAKVYEEYLEDYPEGRYMDEVNDLLAEAREEELYKKAMKLNDIQIYNTYRIKYSTGKYIDEIEEARKKAILAKANRQFENEEFGLAKNTYQQYKADYPRGEEVGFANERLEDIDQEMKKEDRVANQTSSKYILGSYSSNEMFGLEFGRMSLRGVGTYFNLNANQNVGNTSILSFSGTEKESVSAASEDFEEAKLGANFGFTFKVLYPLWVYAGAGVVYTDYYSENDGEVIYYEVEGVENIQFYPELGLQVKLGNVAVLKAGGAYIDGEIYAKAGFGFQTKIW</sequence>
<dbReference type="Gene3D" id="1.25.40.10">
    <property type="entry name" value="Tetratricopeptide repeat domain"/>
    <property type="match status" value="1"/>
</dbReference>
<evidence type="ECO:0000313" key="2">
    <source>
        <dbReference type="EMBL" id="MCG9970786.1"/>
    </source>
</evidence>
<comment type="caution">
    <text evidence="2">The sequence shown here is derived from an EMBL/GenBank/DDBJ whole genome shotgun (WGS) entry which is preliminary data.</text>
</comment>
<name>A0A9X2A688_9FLAO</name>
<keyword evidence="1" id="KW-0732">Signal</keyword>
<dbReference type="RefSeq" id="WP_240096417.1">
    <property type="nucleotide sequence ID" value="NZ_JAJSON010000012.1"/>
</dbReference>